<evidence type="ECO:0000313" key="2">
    <source>
        <dbReference type="Proteomes" id="UP000827872"/>
    </source>
</evidence>
<comment type="caution">
    <text evidence="1">The sequence shown here is derived from an EMBL/GenBank/DDBJ whole genome shotgun (WGS) entry which is preliminary data.</text>
</comment>
<dbReference type="Proteomes" id="UP000827872">
    <property type="component" value="Linkage Group LG03"/>
</dbReference>
<keyword evidence="2" id="KW-1185">Reference proteome</keyword>
<reference evidence="1" key="1">
    <citation type="submission" date="2021-08" db="EMBL/GenBank/DDBJ databases">
        <title>The first chromosome-level gecko genome reveals the dynamic sex chromosomes of Neotropical dwarf geckos (Sphaerodactylidae: Sphaerodactylus).</title>
        <authorList>
            <person name="Pinto B.J."/>
            <person name="Keating S.E."/>
            <person name="Gamble T."/>
        </authorList>
    </citation>
    <scope>NUCLEOTIDE SEQUENCE</scope>
    <source>
        <strain evidence="1">TG3544</strain>
    </source>
</reference>
<gene>
    <name evidence="1" type="primary">PDZRN3_2</name>
    <name evidence="1" type="ORF">K3G42_014584</name>
</gene>
<sequence length="96" mass="10681">MRKKVLKITSKVNGKDLSKATHDQAVEAFKTAKDPIVVQVLRRAPRTKIFSSSHECLLVDMGTQTDITFEHIMALTKMGSSTPPVTVLDPYLLPEE</sequence>
<dbReference type="EMBL" id="CM037616">
    <property type="protein sequence ID" value="KAH7991856.1"/>
    <property type="molecule type" value="Genomic_DNA"/>
</dbReference>
<organism evidence="1 2">
    <name type="scientific">Sphaerodactylus townsendi</name>
    <dbReference type="NCBI Taxonomy" id="933632"/>
    <lineage>
        <taxon>Eukaryota</taxon>
        <taxon>Metazoa</taxon>
        <taxon>Chordata</taxon>
        <taxon>Craniata</taxon>
        <taxon>Vertebrata</taxon>
        <taxon>Euteleostomi</taxon>
        <taxon>Lepidosauria</taxon>
        <taxon>Squamata</taxon>
        <taxon>Bifurcata</taxon>
        <taxon>Gekkota</taxon>
        <taxon>Sphaerodactylidae</taxon>
        <taxon>Sphaerodactylus</taxon>
    </lineage>
</organism>
<proteinExistence type="predicted"/>
<name>A0ACB8EI26_9SAUR</name>
<protein>
    <submittedName>
        <fullName evidence="1">E3 ubiquitin-protein ligase pdzrn3</fullName>
    </submittedName>
</protein>
<evidence type="ECO:0000313" key="1">
    <source>
        <dbReference type="EMBL" id="KAH7991856.1"/>
    </source>
</evidence>
<accession>A0ACB8EI26</accession>